<dbReference type="FunFam" id="3.40.50.300:FF:000006">
    <property type="entry name" value="DNA-binding transcriptional regulator NtrC"/>
    <property type="match status" value="1"/>
</dbReference>
<evidence type="ECO:0000256" key="2">
    <source>
        <dbReference type="ARBA" id="ARBA00022840"/>
    </source>
</evidence>
<evidence type="ECO:0000256" key="3">
    <source>
        <dbReference type="ARBA" id="ARBA00023015"/>
    </source>
</evidence>
<dbReference type="InterPro" id="IPR009057">
    <property type="entry name" value="Homeodomain-like_sf"/>
</dbReference>
<gene>
    <name evidence="7" type="ORF">D0435_10360</name>
</gene>
<evidence type="ECO:0000256" key="5">
    <source>
        <dbReference type="ARBA" id="ARBA00023163"/>
    </source>
</evidence>
<evidence type="ECO:0000313" key="8">
    <source>
        <dbReference type="Proteomes" id="UP000446866"/>
    </source>
</evidence>
<dbReference type="Proteomes" id="UP000446866">
    <property type="component" value="Unassembled WGS sequence"/>
</dbReference>
<feature type="domain" description="Sigma-54 factor interaction" evidence="6">
    <location>
        <begin position="379"/>
        <end position="608"/>
    </location>
</feature>
<organism evidence="7 8">
    <name type="scientific">Anaerotruncus colihominis</name>
    <dbReference type="NCBI Taxonomy" id="169435"/>
    <lineage>
        <taxon>Bacteria</taxon>
        <taxon>Bacillati</taxon>
        <taxon>Bacillota</taxon>
        <taxon>Clostridia</taxon>
        <taxon>Eubacteriales</taxon>
        <taxon>Oscillospiraceae</taxon>
        <taxon>Anaerotruncus</taxon>
    </lineage>
</organism>
<dbReference type="InterPro" id="IPR025943">
    <property type="entry name" value="Sigma_54_int_dom_ATP-bd_2"/>
</dbReference>
<reference evidence="7 8" key="1">
    <citation type="submission" date="2018-08" db="EMBL/GenBank/DDBJ databases">
        <title>Murine metabolic-syndrome-specific gut microbial biobank.</title>
        <authorList>
            <person name="Liu C."/>
        </authorList>
    </citation>
    <scope>NUCLEOTIDE SEQUENCE [LARGE SCALE GENOMIC DNA]</scope>
    <source>
        <strain evidence="7 8">28</strain>
    </source>
</reference>
<evidence type="ECO:0000256" key="1">
    <source>
        <dbReference type="ARBA" id="ARBA00022741"/>
    </source>
</evidence>
<dbReference type="InterPro" id="IPR025944">
    <property type="entry name" value="Sigma_54_int_dom_CS"/>
</dbReference>
<dbReference type="SMART" id="SM00382">
    <property type="entry name" value="AAA"/>
    <property type="match status" value="1"/>
</dbReference>
<dbReference type="InterPro" id="IPR025662">
    <property type="entry name" value="Sigma_54_int_dom_ATP-bd_1"/>
</dbReference>
<dbReference type="Pfam" id="PF25601">
    <property type="entry name" value="AAA_lid_14"/>
    <property type="match status" value="1"/>
</dbReference>
<dbReference type="GO" id="GO:0005524">
    <property type="term" value="F:ATP binding"/>
    <property type="evidence" value="ECO:0007669"/>
    <property type="project" value="UniProtKB-KW"/>
</dbReference>
<dbReference type="PROSITE" id="PS00676">
    <property type="entry name" value="SIGMA54_INTERACT_2"/>
    <property type="match status" value="1"/>
</dbReference>
<protein>
    <recommendedName>
        <fullName evidence="6">Sigma-54 factor interaction domain-containing protein</fullName>
    </recommendedName>
</protein>
<dbReference type="RefSeq" id="WP_160202335.1">
    <property type="nucleotide sequence ID" value="NZ_QXWK01000018.1"/>
</dbReference>
<accession>A0A845QMV1</accession>
<dbReference type="InterPro" id="IPR058932">
    <property type="entry name" value="KDD_N"/>
</dbReference>
<keyword evidence="2" id="KW-0067">ATP-binding</keyword>
<dbReference type="PROSITE" id="PS00688">
    <property type="entry name" value="SIGMA54_INTERACT_3"/>
    <property type="match status" value="1"/>
</dbReference>
<dbReference type="InterPro" id="IPR002078">
    <property type="entry name" value="Sigma_54_int"/>
</dbReference>
<dbReference type="InterPro" id="IPR003593">
    <property type="entry name" value="AAA+_ATPase"/>
</dbReference>
<dbReference type="Gene3D" id="3.40.50.300">
    <property type="entry name" value="P-loop containing nucleotide triphosphate hydrolases"/>
    <property type="match status" value="1"/>
</dbReference>
<dbReference type="InterPro" id="IPR058031">
    <property type="entry name" value="AAA_lid_NorR"/>
</dbReference>
<evidence type="ECO:0000313" key="7">
    <source>
        <dbReference type="EMBL" id="NBH62053.1"/>
    </source>
</evidence>
<dbReference type="EMBL" id="QXWK01000018">
    <property type="protein sequence ID" value="NBH62053.1"/>
    <property type="molecule type" value="Genomic_DNA"/>
</dbReference>
<keyword evidence="4" id="KW-0238">DNA-binding</keyword>
<dbReference type="Pfam" id="PF26370">
    <property type="entry name" value="KDD_N"/>
    <property type="match status" value="1"/>
</dbReference>
<dbReference type="PROSITE" id="PS50045">
    <property type="entry name" value="SIGMA54_INTERACT_4"/>
    <property type="match status" value="1"/>
</dbReference>
<proteinExistence type="predicted"/>
<dbReference type="SUPFAM" id="SSF46689">
    <property type="entry name" value="Homeodomain-like"/>
    <property type="match status" value="1"/>
</dbReference>
<dbReference type="GO" id="GO:0006355">
    <property type="term" value="P:regulation of DNA-templated transcription"/>
    <property type="evidence" value="ECO:0007669"/>
    <property type="project" value="InterPro"/>
</dbReference>
<dbReference type="Gene3D" id="1.10.10.60">
    <property type="entry name" value="Homeodomain-like"/>
    <property type="match status" value="1"/>
</dbReference>
<dbReference type="PANTHER" id="PTHR32071">
    <property type="entry name" value="TRANSCRIPTIONAL REGULATORY PROTEIN"/>
    <property type="match status" value="1"/>
</dbReference>
<keyword evidence="3" id="KW-0805">Transcription regulation</keyword>
<dbReference type="SUPFAM" id="SSF52540">
    <property type="entry name" value="P-loop containing nucleoside triphosphate hydrolases"/>
    <property type="match status" value="1"/>
</dbReference>
<evidence type="ECO:0000259" key="6">
    <source>
        <dbReference type="PROSITE" id="PS50045"/>
    </source>
</evidence>
<dbReference type="Pfam" id="PF00158">
    <property type="entry name" value="Sigma54_activat"/>
    <property type="match status" value="1"/>
</dbReference>
<sequence>MDRNYGLNRVLEPKGVVPATAWKVDNSRTLFSKEARVSLERIHLEWGNFQQICTSSGYDENKIRSKILDLVEKRGKLHNPFIGSGGVLIGTVEEIAEDLTSEVGAVEGDRIYCIASLSSIPVYIEEIHEIDFNYGQIVCSGYAILFETSPVHVADRDLSPDYTLAAIDEAGSLFGAYNIALEHANKKLVIIGRTVYGTLLYAAALKEAGIADSHVTVVMDEESREGLSQKEIRNVMKPLVGQVFFTNLAMPVASFEALRKEEPNLDQVDQIIVAEDIFGAETLAVLMIKPFGDVYFTSVENHYGAAQLAAESLGKMTTMYAFDQYLKDYPQFTLRIVRKIRNQLEEINRLYEKKNRKKILTKSQAENIMRIAAGKEDDFVYQSKVTKSMIEEVMNVAKYDCNVIIQGETGVGKEKILSLIHQNSDRCLKPCVKINCATIAEGLAESEFFGYEAGAFTGAASSGKTGYFELADGGILFLDEIGTLSMNMQSKLLRVLQENQFFKVGGTRQISVNVRVIVANNVPLKDLVEQGTFREDLYYRLNICKIDVPALRERKEDVLCLAQTFADSWTKKYRIHKELSPEALGQLYKYHWPGNVRELENVMHRLIISSRNVVITAEDVDEILNENAYGDMMINIRKSFEYSDSLDFHQLMNQQEKQIIEYALKKEGTTRRAAELLGLPQTTLARKKLKYGL</sequence>
<dbReference type="PANTHER" id="PTHR32071:SF57">
    <property type="entry name" value="C4-DICARBOXYLATE TRANSPORT TRANSCRIPTIONAL REGULATORY PROTEIN DCTD"/>
    <property type="match status" value="1"/>
</dbReference>
<dbReference type="CDD" id="cd00009">
    <property type="entry name" value="AAA"/>
    <property type="match status" value="1"/>
</dbReference>
<dbReference type="Gene3D" id="1.10.8.60">
    <property type="match status" value="1"/>
</dbReference>
<keyword evidence="8" id="KW-1185">Reference proteome</keyword>
<dbReference type="GO" id="GO:0003677">
    <property type="term" value="F:DNA binding"/>
    <property type="evidence" value="ECO:0007669"/>
    <property type="project" value="UniProtKB-KW"/>
</dbReference>
<keyword evidence="1" id="KW-0547">Nucleotide-binding</keyword>
<dbReference type="PROSITE" id="PS00675">
    <property type="entry name" value="SIGMA54_INTERACT_1"/>
    <property type="match status" value="1"/>
</dbReference>
<name>A0A845QMV1_9FIRM</name>
<comment type="caution">
    <text evidence="7">The sequence shown here is derived from an EMBL/GenBank/DDBJ whole genome shotgun (WGS) entry which is preliminary data.</text>
</comment>
<keyword evidence="5" id="KW-0804">Transcription</keyword>
<dbReference type="InterPro" id="IPR027417">
    <property type="entry name" value="P-loop_NTPase"/>
</dbReference>
<evidence type="ECO:0000256" key="4">
    <source>
        <dbReference type="ARBA" id="ARBA00023125"/>
    </source>
</evidence>
<dbReference type="AlphaFoldDB" id="A0A845QMV1"/>